<name>A0A2I1G1N6_9GLOM</name>
<dbReference type="EMBL" id="LLXI01000106">
    <property type="protein sequence ID" value="PKY40535.1"/>
    <property type="molecule type" value="Genomic_DNA"/>
</dbReference>
<evidence type="ECO:0000313" key="2">
    <source>
        <dbReference type="EMBL" id="PKY40535.1"/>
    </source>
</evidence>
<evidence type="ECO:0000313" key="3">
    <source>
        <dbReference type="Proteomes" id="UP000234323"/>
    </source>
</evidence>
<comment type="caution">
    <text evidence="2">The sequence shown here is derived from an EMBL/GenBank/DDBJ whole genome shotgun (WGS) entry which is preliminary data.</text>
</comment>
<dbReference type="VEuPathDB" id="FungiDB:RhiirA1_474673"/>
<proteinExistence type="predicted"/>
<protein>
    <submittedName>
        <fullName evidence="2">Uncharacterized protein</fullName>
    </submittedName>
</protein>
<keyword evidence="3" id="KW-1185">Reference proteome</keyword>
<reference evidence="2 3" key="1">
    <citation type="submission" date="2015-10" db="EMBL/GenBank/DDBJ databases">
        <title>Genome analyses suggest a sexual origin of heterokaryosis in a supposedly ancient asexual fungus.</title>
        <authorList>
            <person name="Ropars J."/>
            <person name="Sedzielewska K."/>
            <person name="Noel J."/>
            <person name="Charron P."/>
            <person name="Farinelli L."/>
            <person name="Marton T."/>
            <person name="Kruger M."/>
            <person name="Pelin A."/>
            <person name="Brachmann A."/>
            <person name="Corradi N."/>
        </authorList>
    </citation>
    <scope>NUCLEOTIDE SEQUENCE [LARGE SCALE GENOMIC DNA]</scope>
    <source>
        <strain evidence="2 3">A4</strain>
    </source>
</reference>
<dbReference type="AlphaFoldDB" id="A0A2I1G1N6"/>
<feature type="coiled-coil region" evidence="1">
    <location>
        <begin position="12"/>
        <end position="44"/>
    </location>
</feature>
<sequence length="130" mass="15330">MQSEINLLKEINSKSLAEITELRKKNAEVKAENIEVKAENAKLKYILEEHEARFTNYSDHSIEKNNADPIFQDFDSIPLDQTNIPSVVDQYNTTEFKSLEDDRETDSFLDEMHRKKISNEIREKKWKIKL</sequence>
<accession>A0A2I1G1N6</accession>
<organism evidence="2 3">
    <name type="scientific">Rhizophagus irregularis</name>
    <dbReference type="NCBI Taxonomy" id="588596"/>
    <lineage>
        <taxon>Eukaryota</taxon>
        <taxon>Fungi</taxon>
        <taxon>Fungi incertae sedis</taxon>
        <taxon>Mucoromycota</taxon>
        <taxon>Glomeromycotina</taxon>
        <taxon>Glomeromycetes</taxon>
        <taxon>Glomerales</taxon>
        <taxon>Glomeraceae</taxon>
        <taxon>Rhizophagus</taxon>
    </lineage>
</organism>
<evidence type="ECO:0000256" key="1">
    <source>
        <dbReference type="SAM" id="Coils"/>
    </source>
</evidence>
<dbReference type="Proteomes" id="UP000234323">
    <property type="component" value="Unassembled WGS sequence"/>
</dbReference>
<dbReference type="VEuPathDB" id="FungiDB:FUN_014709"/>
<gene>
    <name evidence="2" type="ORF">RhiirA4_453929</name>
</gene>
<keyword evidence="1" id="KW-0175">Coiled coil</keyword>